<evidence type="ECO:0000313" key="3">
    <source>
        <dbReference type="Proteomes" id="UP000743370"/>
    </source>
</evidence>
<reference evidence="2 3" key="1">
    <citation type="submission" date="2020-05" db="EMBL/GenBank/DDBJ databases">
        <title>Vigna angularis (adzuki bean) Var. LongXiaoDou No. 4 denovo assembly.</title>
        <authorList>
            <person name="Xiang H."/>
        </authorList>
    </citation>
    <scope>NUCLEOTIDE SEQUENCE [LARGE SCALE GENOMIC DNA]</scope>
    <source>
        <tissue evidence="2">Leaf</tissue>
    </source>
</reference>
<dbReference type="PANTHER" id="PTHR15907">
    <property type="entry name" value="DUF614 FAMILY PROTEIN-RELATED"/>
    <property type="match status" value="1"/>
</dbReference>
<proteinExistence type="predicted"/>
<sequence>MSEKVADGSWSTGLCDCFSDCGSCCLTLWCPCVSFGRVAEILDKGKTSCCLHGSLFYLLAGFTQLGGCIYAWMYRAKLREVYGIEGHHCSDCLVSFLCLHLSICQEYRELKVRGFDISAAVCGCMHRLGRECANVYTWRYFSTGSGRWHDPLSMALKSLGFRLKVKMK</sequence>
<evidence type="ECO:0000256" key="1">
    <source>
        <dbReference type="SAM" id="Phobius"/>
    </source>
</evidence>
<name>A0A8T0LJJ6_PHAAN</name>
<dbReference type="AlphaFoldDB" id="A0A8T0LJJ6"/>
<organism evidence="2 3">
    <name type="scientific">Phaseolus angularis</name>
    <name type="common">Azuki bean</name>
    <name type="synonym">Vigna angularis</name>
    <dbReference type="NCBI Taxonomy" id="3914"/>
    <lineage>
        <taxon>Eukaryota</taxon>
        <taxon>Viridiplantae</taxon>
        <taxon>Streptophyta</taxon>
        <taxon>Embryophyta</taxon>
        <taxon>Tracheophyta</taxon>
        <taxon>Spermatophyta</taxon>
        <taxon>Magnoliopsida</taxon>
        <taxon>eudicotyledons</taxon>
        <taxon>Gunneridae</taxon>
        <taxon>Pentapetalae</taxon>
        <taxon>rosids</taxon>
        <taxon>fabids</taxon>
        <taxon>Fabales</taxon>
        <taxon>Fabaceae</taxon>
        <taxon>Papilionoideae</taxon>
        <taxon>50 kb inversion clade</taxon>
        <taxon>NPAAA clade</taxon>
        <taxon>indigoferoid/millettioid clade</taxon>
        <taxon>Phaseoleae</taxon>
        <taxon>Vigna</taxon>
    </lineage>
</organism>
<dbReference type="Pfam" id="PF04749">
    <property type="entry name" value="PLAC8"/>
    <property type="match status" value="1"/>
</dbReference>
<keyword evidence="1" id="KW-0472">Membrane</keyword>
<dbReference type="Proteomes" id="UP000743370">
    <property type="component" value="Unassembled WGS sequence"/>
</dbReference>
<dbReference type="InterPro" id="IPR006461">
    <property type="entry name" value="PLAC_motif_containing"/>
</dbReference>
<dbReference type="NCBIfam" id="TIGR01571">
    <property type="entry name" value="A_thal_Cys_rich"/>
    <property type="match status" value="1"/>
</dbReference>
<keyword evidence="1" id="KW-0812">Transmembrane</keyword>
<protein>
    <submittedName>
        <fullName evidence="2">Protein PLANT CADMIUM RESISTANCE 2</fullName>
    </submittedName>
</protein>
<comment type="caution">
    <text evidence="2">The sequence shown here is derived from an EMBL/GenBank/DDBJ whole genome shotgun (WGS) entry which is preliminary data.</text>
</comment>
<keyword evidence="1" id="KW-1133">Transmembrane helix</keyword>
<accession>A0A8T0LJJ6</accession>
<evidence type="ECO:0000313" key="2">
    <source>
        <dbReference type="EMBL" id="KAG2411073.1"/>
    </source>
</evidence>
<feature type="transmembrane region" description="Helical" evidence="1">
    <location>
        <begin position="55"/>
        <end position="73"/>
    </location>
</feature>
<gene>
    <name evidence="2" type="ORF">HKW66_Vig0017380</name>
</gene>
<dbReference type="EMBL" id="JABFOF010000001">
    <property type="protein sequence ID" value="KAG2411073.1"/>
    <property type="molecule type" value="Genomic_DNA"/>
</dbReference>